<evidence type="ECO:0000256" key="1">
    <source>
        <dbReference type="SAM" id="MobiDB-lite"/>
    </source>
</evidence>
<evidence type="ECO:0000313" key="4">
    <source>
        <dbReference type="EMBL" id="AOW11423.1"/>
    </source>
</evidence>
<dbReference type="Proteomes" id="UP000175968">
    <property type="component" value="Chromosome"/>
</dbReference>
<dbReference type="InterPro" id="IPR008969">
    <property type="entry name" value="CarboxyPept-like_regulatory"/>
</dbReference>
<dbReference type="SUPFAM" id="SSF49464">
    <property type="entry name" value="Carboxypeptidase regulatory domain-like"/>
    <property type="match status" value="1"/>
</dbReference>
<sequence>MNKLSILVIMFFFTLFANAQAKIIIKGKLIDKENSTPIEEATVYITSVKDSTVIDYTISDKNGIFKFETKKITVPFFLKTSTVGYENYKIKENSCTENKDFGVLSLLKKKIMLNEVVVKSEAPPIKIKKDTLEFNASSFKVRPDANVETLLRQLPGVKIDANKKITINGKVVNKILVDGKPFFGEDGQIALQNLPADMIKKVQVSDTKTKEEEMTGQHSSSNSSTINLTLQEDKSKGFFGKIMSGYGTNNRYESSGIAGYFKDKRRITAIFSSNNINATGFSMDEVFDNMGGGRNGGPEVAMGAGINRTNMAGVNYDDQIAKKVDSHLSYKYDNSDQENNNKTSQVSFLTTGNIHSESESVINVLTENNTAYTQFGYKNDKKFQVSMVPFFFKQVSTTTNGLQSSSRDDNNQLLNESSSKSKTKNETDSFGNRLTAMKSFDKKNRYFSGTFFNSNERRDGNSLINSTTQFYQDATPNDLRNQNTLKNNLKDKYTLNLRYSEPVTDSTSVSLAIEGQYIKDNWGKSTFDFNEMHGGYTDKNELMSSNIRSLEKHFEPYVNYDVSKNKFYISARLGANIVKSNSGSDYLNATTSLDRNYVSPDMSFNMRYNFGKNSWVYMRYYNQVVTPTADQLLPVANLSNPLNTIIGNPNLDLVTSHLGTLSYSKFDNASRSEYSIYSNVTYNDSEIVTTSFYDENGKQTTTYTNVFGTYYVYSGANWNKTVKKNLHSFTYGLECNFVYNFKKGFTNSEMYSASSKSIIPEVNLSYNYSDLLTINPSYSFKYFDTDYDNYTINETSNSIHVAKVEITNYILKKWVFGNDFSYNYNSDISGGFQKDFYLWNTSLSYKSKGDQWIFKLKVYDILNQNQSDMRTITETSVVDSKNTVLKRYGMLSLTYKFQKFGKKLEVIESK</sequence>
<dbReference type="EMBL" id="CP017479">
    <property type="protein sequence ID" value="AOW11423.1"/>
    <property type="molecule type" value="Genomic_DNA"/>
</dbReference>
<dbReference type="AlphaFoldDB" id="A0AAC9I904"/>
<dbReference type="KEGG" id="fgl:EM308_14630"/>
<accession>A0AAC9I904</accession>
<feature type="region of interest" description="Disordered" evidence="1">
    <location>
        <begin position="399"/>
        <end position="430"/>
    </location>
</feature>
<name>A0AAC9I904_9FLAO</name>
<dbReference type="InterPro" id="IPR041700">
    <property type="entry name" value="OMP_b-brl_3"/>
</dbReference>
<feature type="domain" description="Outer membrane protein beta-barrel" evidence="3">
    <location>
        <begin position="754"/>
        <end position="895"/>
    </location>
</feature>
<keyword evidence="2" id="KW-0732">Signal</keyword>
<proteinExistence type="predicted"/>
<evidence type="ECO:0000256" key="2">
    <source>
        <dbReference type="SAM" id="SignalP"/>
    </source>
</evidence>
<evidence type="ECO:0000313" key="5">
    <source>
        <dbReference type="Proteomes" id="UP000175968"/>
    </source>
</evidence>
<evidence type="ECO:0000259" key="3">
    <source>
        <dbReference type="Pfam" id="PF14905"/>
    </source>
</evidence>
<feature type="region of interest" description="Disordered" evidence="1">
    <location>
        <begin position="206"/>
        <end position="225"/>
    </location>
</feature>
<protein>
    <recommendedName>
        <fullName evidence="3">Outer membrane protein beta-barrel domain-containing protein</fullName>
    </recommendedName>
</protein>
<feature type="signal peptide" evidence="2">
    <location>
        <begin position="1"/>
        <end position="19"/>
    </location>
</feature>
<feature type="domain" description="Outer membrane protein beta-barrel" evidence="3">
    <location>
        <begin position="438"/>
        <end position="740"/>
    </location>
</feature>
<gene>
    <name evidence="4" type="ORF">EM308_14630</name>
</gene>
<dbReference type="Pfam" id="PF14905">
    <property type="entry name" value="OMP_b-brl_3"/>
    <property type="match status" value="2"/>
</dbReference>
<reference evidence="4 5" key="1">
    <citation type="submission" date="2016-10" db="EMBL/GenBank/DDBJ databases">
        <title>Flavobacterium gilvum sp. nov., isolated from stream water.</title>
        <authorList>
            <person name="Shin S.-K."/>
            <person name="Cho Y.-J."/>
            <person name="Yi H."/>
        </authorList>
    </citation>
    <scope>NUCLEOTIDE SEQUENCE [LARGE SCALE GENOMIC DNA]</scope>
    <source>
        <strain evidence="4 5">EM1308</strain>
    </source>
</reference>
<feature type="chain" id="PRO_5041896652" description="Outer membrane protein beta-barrel domain-containing protein" evidence="2">
    <location>
        <begin position="20"/>
        <end position="910"/>
    </location>
</feature>
<organism evidence="4 5">
    <name type="scientific">Flavobacterium gilvum</name>
    <dbReference type="NCBI Taxonomy" id="1492737"/>
    <lineage>
        <taxon>Bacteria</taxon>
        <taxon>Pseudomonadati</taxon>
        <taxon>Bacteroidota</taxon>
        <taxon>Flavobacteriia</taxon>
        <taxon>Flavobacteriales</taxon>
        <taxon>Flavobacteriaceae</taxon>
        <taxon>Flavobacterium</taxon>
    </lineage>
</organism>
<dbReference type="SUPFAM" id="SSF56935">
    <property type="entry name" value="Porins"/>
    <property type="match status" value="1"/>
</dbReference>
<dbReference type="Pfam" id="PF13715">
    <property type="entry name" value="CarbopepD_reg_2"/>
    <property type="match status" value="1"/>
</dbReference>
<keyword evidence="5" id="KW-1185">Reference proteome</keyword>